<sequence>MQQSVGGRHLSLLARLLPTPADAGRYPTEIHPIPPQPQRSMKITVETTVDAPLADVWHAWNNPDDIVKWNAASDDWHTTRAATDLRVGGVLSSRMEAKDGSMGFDFAGTYTQIETQRLIEYELDDGRTVRVEFAPTDKGVTVCETFDAESTHSEEQQRAGWQAILDRFANHVTSLDRSRTSQNAG</sequence>
<dbReference type="Proteomes" id="UP000319817">
    <property type="component" value="Chromosome"/>
</dbReference>
<dbReference type="EMBL" id="CP036526">
    <property type="protein sequence ID" value="QDT11003.1"/>
    <property type="molecule type" value="Genomic_DNA"/>
</dbReference>
<dbReference type="Pfam" id="PF08327">
    <property type="entry name" value="AHSA1"/>
    <property type="match status" value="1"/>
</dbReference>
<dbReference type="Gene3D" id="3.30.530.20">
    <property type="match status" value="1"/>
</dbReference>
<organism evidence="3 4">
    <name type="scientific">Stieleria marina</name>
    <dbReference type="NCBI Taxonomy" id="1930275"/>
    <lineage>
        <taxon>Bacteria</taxon>
        <taxon>Pseudomonadati</taxon>
        <taxon>Planctomycetota</taxon>
        <taxon>Planctomycetia</taxon>
        <taxon>Pirellulales</taxon>
        <taxon>Pirellulaceae</taxon>
        <taxon>Stieleria</taxon>
    </lineage>
</organism>
<name>A0A517NV58_9BACT</name>
<comment type="similarity">
    <text evidence="1">Belongs to the AHA1 family.</text>
</comment>
<proteinExistence type="inferred from homology"/>
<gene>
    <name evidence="3" type="ORF">K239x_29960</name>
</gene>
<evidence type="ECO:0000313" key="4">
    <source>
        <dbReference type="Proteomes" id="UP000319817"/>
    </source>
</evidence>
<protein>
    <recommendedName>
        <fullName evidence="2">Activator of Hsp90 ATPase homologue 1/2-like C-terminal domain-containing protein</fullName>
    </recommendedName>
</protein>
<evidence type="ECO:0000256" key="1">
    <source>
        <dbReference type="ARBA" id="ARBA00006817"/>
    </source>
</evidence>
<evidence type="ECO:0000259" key="2">
    <source>
        <dbReference type="Pfam" id="PF08327"/>
    </source>
</evidence>
<evidence type="ECO:0000313" key="3">
    <source>
        <dbReference type="EMBL" id="QDT11003.1"/>
    </source>
</evidence>
<dbReference type="SUPFAM" id="SSF55961">
    <property type="entry name" value="Bet v1-like"/>
    <property type="match status" value="1"/>
</dbReference>
<dbReference type="CDD" id="cd08897">
    <property type="entry name" value="SRPBCC_CalC_Aha1-like_4"/>
    <property type="match status" value="1"/>
</dbReference>
<keyword evidence="4" id="KW-1185">Reference proteome</keyword>
<accession>A0A517NV58</accession>
<dbReference type="InterPro" id="IPR013538">
    <property type="entry name" value="ASHA1/2-like_C"/>
</dbReference>
<dbReference type="InterPro" id="IPR023393">
    <property type="entry name" value="START-like_dom_sf"/>
</dbReference>
<feature type="domain" description="Activator of Hsp90 ATPase homologue 1/2-like C-terminal" evidence="2">
    <location>
        <begin position="50"/>
        <end position="172"/>
    </location>
</feature>
<dbReference type="AlphaFoldDB" id="A0A517NV58"/>
<reference evidence="3 4" key="1">
    <citation type="submission" date="2019-02" db="EMBL/GenBank/DDBJ databases">
        <title>Deep-cultivation of Planctomycetes and their phenomic and genomic characterization uncovers novel biology.</title>
        <authorList>
            <person name="Wiegand S."/>
            <person name="Jogler M."/>
            <person name="Boedeker C."/>
            <person name="Pinto D."/>
            <person name="Vollmers J."/>
            <person name="Rivas-Marin E."/>
            <person name="Kohn T."/>
            <person name="Peeters S.H."/>
            <person name="Heuer A."/>
            <person name="Rast P."/>
            <person name="Oberbeckmann S."/>
            <person name="Bunk B."/>
            <person name="Jeske O."/>
            <person name="Meyerdierks A."/>
            <person name="Storesund J.E."/>
            <person name="Kallscheuer N."/>
            <person name="Luecker S."/>
            <person name="Lage O.M."/>
            <person name="Pohl T."/>
            <person name="Merkel B.J."/>
            <person name="Hornburger P."/>
            <person name="Mueller R.-W."/>
            <person name="Bruemmer F."/>
            <person name="Labrenz M."/>
            <person name="Spormann A.M."/>
            <person name="Op den Camp H."/>
            <person name="Overmann J."/>
            <person name="Amann R."/>
            <person name="Jetten M.S.M."/>
            <person name="Mascher T."/>
            <person name="Medema M.H."/>
            <person name="Devos D.P."/>
            <person name="Kaster A.-K."/>
            <person name="Ovreas L."/>
            <person name="Rohde M."/>
            <person name="Galperin M.Y."/>
            <person name="Jogler C."/>
        </authorList>
    </citation>
    <scope>NUCLEOTIDE SEQUENCE [LARGE SCALE GENOMIC DNA]</scope>
    <source>
        <strain evidence="3 4">K23_9</strain>
    </source>
</reference>